<evidence type="ECO:0000256" key="2">
    <source>
        <dbReference type="ARBA" id="ARBA00023276"/>
    </source>
</evidence>
<dbReference type="InterPro" id="IPR028203">
    <property type="entry name" value="PSII_CF48-like_dom"/>
</dbReference>
<dbReference type="RefSeq" id="WP_346755878.1">
    <property type="nucleotide sequence ID" value="NZ_JAUJEB010000001.1"/>
</dbReference>
<keyword evidence="1" id="KW-0602">Photosynthesis</keyword>
<evidence type="ECO:0000256" key="1">
    <source>
        <dbReference type="ARBA" id="ARBA00022531"/>
    </source>
</evidence>
<dbReference type="Gene3D" id="2.130.10.10">
    <property type="entry name" value="YVTN repeat-like/Quinoprotein amine dehydrogenase"/>
    <property type="match status" value="2"/>
</dbReference>
<dbReference type="SUPFAM" id="SSF81296">
    <property type="entry name" value="E set domains"/>
    <property type="match status" value="1"/>
</dbReference>
<dbReference type="Pfam" id="PF01833">
    <property type="entry name" value="TIG"/>
    <property type="match status" value="1"/>
</dbReference>
<dbReference type="PROSITE" id="PS51257">
    <property type="entry name" value="PROKAR_LIPOPROTEIN"/>
    <property type="match status" value="1"/>
</dbReference>
<proteinExistence type="predicted"/>
<dbReference type="Pfam" id="PF14870">
    <property type="entry name" value="PSII_BNR"/>
    <property type="match status" value="1"/>
</dbReference>
<gene>
    <name evidence="5" type="ORF">QQ020_00705</name>
</gene>
<comment type="caution">
    <text evidence="5">The sequence shown here is derived from an EMBL/GenBank/DDBJ whole genome shotgun (WGS) entry which is preliminary data.</text>
</comment>
<dbReference type="SUPFAM" id="SSF50939">
    <property type="entry name" value="Sialidases"/>
    <property type="match status" value="1"/>
</dbReference>
<protein>
    <submittedName>
        <fullName evidence="5">YCF48-related protein</fullName>
    </submittedName>
</protein>
<organism evidence="5 6">
    <name type="scientific">Agaribacillus aureus</name>
    <dbReference type="NCBI Taxonomy" id="3051825"/>
    <lineage>
        <taxon>Bacteria</taxon>
        <taxon>Pseudomonadati</taxon>
        <taxon>Bacteroidota</taxon>
        <taxon>Cytophagia</taxon>
        <taxon>Cytophagales</taxon>
        <taxon>Splendidivirgaceae</taxon>
        <taxon>Agaribacillus</taxon>
    </lineage>
</organism>
<feature type="domain" description="Photosynthesis system II assembly factor Ycf48/Hcf136-like" evidence="4">
    <location>
        <begin position="198"/>
        <end position="340"/>
    </location>
</feature>
<sequence length="413" mass="45617">MKNSTSLLVTITIILSIIVVLSACNDDDELTTPEKISVISISEDAGYPGDSVFIQGTSLDKMQSITIDGEAVKVVRSSENEIVFIIEDHTTSGNLILDFGGIATSYEKFFKIYDPAWENLLTIPNTAPVAPWSHDFVTAEKGFVSDGASLNKTIDGGNNWEAVLTGNNLSSFQAVDEHTVWVHGDSWNAKRSIDGGVSWTDIKFRDDFLVDEIYFTSAMAGWAIGRYASLESSGILATDDGGMTWTEALKVEKKLFHYTYTKIFQPSQNLVFIPDLENKILLKTSDSGENWEEIIMHFNHPVFSDDIIHFVNENIAWLSSNKGVFKSEDGGENWTEVIVDLADVGEEIVGIHFFNDKKGVLLGSKGAIVITEDGGVNWDLLYIEAGFIKADLISPGNVLIARTDHAIIRRQFN</sequence>
<evidence type="ECO:0000259" key="3">
    <source>
        <dbReference type="Pfam" id="PF01833"/>
    </source>
</evidence>
<dbReference type="Gene3D" id="2.60.40.10">
    <property type="entry name" value="Immunoglobulins"/>
    <property type="match status" value="1"/>
</dbReference>
<dbReference type="InterPro" id="IPR013783">
    <property type="entry name" value="Ig-like_fold"/>
</dbReference>
<dbReference type="Proteomes" id="UP001172083">
    <property type="component" value="Unassembled WGS sequence"/>
</dbReference>
<dbReference type="InterPro" id="IPR015943">
    <property type="entry name" value="WD40/YVTN_repeat-like_dom_sf"/>
</dbReference>
<name>A0ABT8KYG9_9BACT</name>
<dbReference type="PANTHER" id="PTHR47199">
    <property type="entry name" value="PHOTOSYSTEM II STABILITY/ASSEMBLY FACTOR HCF136, CHLOROPLASTIC"/>
    <property type="match status" value="1"/>
</dbReference>
<dbReference type="InterPro" id="IPR002909">
    <property type="entry name" value="IPT_dom"/>
</dbReference>
<dbReference type="InterPro" id="IPR036278">
    <property type="entry name" value="Sialidase_sf"/>
</dbReference>
<feature type="domain" description="IPT/TIG" evidence="3">
    <location>
        <begin position="40"/>
        <end position="97"/>
    </location>
</feature>
<evidence type="ECO:0000259" key="4">
    <source>
        <dbReference type="Pfam" id="PF14870"/>
    </source>
</evidence>
<evidence type="ECO:0000313" key="5">
    <source>
        <dbReference type="EMBL" id="MDN5210534.1"/>
    </source>
</evidence>
<dbReference type="InterPro" id="IPR014756">
    <property type="entry name" value="Ig_E-set"/>
</dbReference>
<dbReference type="EMBL" id="JAUJEB010000001">
    <property type="protein sequence ID" value="MDN5210534.1"/>
    <property type="molecule type" value="Genomic_DNA"/>
</dbReference>
<accession>A0ABT8KYG9</accession>
<reference evidence="5" key="1">
    <citation type="submission" date="2023-06" db="EMBL/GenBank/DDBJ databases">
        <title>Genomic of Agaribacillus aureum.</title>
        <authorList>
            <person name="Wang G."/>
        </authorList>
    </citation>
    <scope>NUCLEOTIDE SEQUENCE</scope>
    <source>
        <strain evidence="5">BMA12</strain>
    </source>
</reference>
<dbReference type="PANTHER" id="PTHR47199:SF2">
    <property type="entry name" value="PHOTOSYSTEM II STABILITY_ASSEMBLY FACTOR HCF136, CHLOROPLASTIC"/>
    <property type="match status" value="1"/>
</dbReference>
<keyword evidence="6" id="KW-1185">Reference proteome</keyword>
<keyword evidence="2" id="KW-0604">Photosystem II</keyword>
<evidence type="ECO:0000313" key="6">
    <source>
        <dbReference type="Proteomes" id="UP001172083"/>
    </source>
</evidence>